<reference evidence="4 5" key="1">
    <citation type="submission" date="2019-05" db="EMBL/GenBank/DDBJ databases">
        <title>The compact genome of Giardia muris reveals important steps in the evolution of intestinal protozoan parasites.</title>
        <authorList>
            <person name="Xu F."/>
            <person name="Jimenez-Gonzalez A."/>
            <person name="Einarsson E."/>
            <person name="Astvaldsson A."/>
            <person name="Peirasmaki D."/>
            <person name="Eckmann L."/>
            <person name="Andersson J.O."/>
            <person name="Svard S.G."/>
            <person name="Jerlstrom-Hultqvist J."/>
        </authorList>
    </citation>
    <scope>NUCLEOTIDE SEQUENCE [LARGE SCALE GENOMIC DNA]</scope>
    <source>
        <strain evidence="4 5">Roberts-Thomson</strain>
    </source>
</reference>
<comment type="caution">
    <text evidence="4">The sequence shown here is derived from an EMBL/GenBank/DDBJ whole genome shotgun (WGS) entry which is preliminary data.</text>
</comment>
<keyword evidence="2" id="KW-0175">Coiled coil</keyword>
<dbReference type="OrthoDB" id="1577640at2759"/>
<dbReference type="Pfam" id="PF00023">
    <property type="entry name" value="Ank"/>
    <property type="match status" value="1"/>
</dbReference>
<dbReference type="PROSITE" id="PS50088">
    <property type="entry name" value="ANK_REPEAT"/>
    <property type="match status" value="1"/>
</dbReference>
<evidence type="ECO:0000313" key="5">
    <source>
        <dbReference type="Proteomes" id="UP000315496"/>
    </source>
</evidence>
<organism evidence="4 5">
    <name type="scientific">Giardia muris</name>
    <dbReference type="NCBI Taxonomy" id="5742"/>
    <lineage>
        <taxon>Eukaryota</taxon>
        <taxon>Metamonada</taxon>
        <taxon>Diplomonadida</taxon>
        <taxon>Hexamitidae</taxon>
        <taxon>Giardiinae</taxon>
        <taxon>Giardia</taxon>
    </lineage>
</organism>
<keyword evidence="1" id="KW-0040">ANK repeat</keyword>
<sequence>MSVTDLMWGAWNGDLEKVKKNLSEVGKQDENGQTALMWAAKGGHSNCIPLLEKEIGMHDSDGWTALMLAAYNGKADSIRLLLSEAGSQSTRGWRGFPPGTTALMLAAHQNYPEIVQLLLPYEQGMTDANDHTAQWHANNSSRGGDFSQVNELLKNEGTKRLPPPDPELLRLRRCINELTTENDSLKKDLSSSKNAHEETKKELSQLNREVSSLKQQLDNAIDESKRHAKMNEDLQKASDQNQPLVAYLEKENANRQARIEELIAEKASLQEKLSFSKEALEETRKEIFFLQKQFASSKSTCTEVEWNPLQMNREIDLLKQQLEKYREMYEISNKRAQEAEKSFVEVRGENTSLKNQHSKTIEDSSYTNTDFGALKKALADQKARNLALEKENARLRTESHDMKDLRRRLEEVEEEKRALLQNLAAVGGRLPPAREDSSLISSAIQGDLNTLRRHLDQAG</sequence>
<name>A0A4Z1SRP5_GIAMU</name>
<feature type="repeat" description="ANK" evidence="1">
    <location>
        <begin position="61"/>
        <end position="93"/>
    </location>
</feature>
<protein>
    <submittedName>
        <fullName evidence="4">Ankyrin repeat protein 1</fullName>
    </submittedName>
</protein>
<dbReference type="Pfam" id="PF12796">
    <property type="entry name" value="Ank_2"/>
    <property type="match status" value="1"/>
</dbReference>
<feature type="coiled-coil region" evidence="2">
    <location>
        <begin position="315"/>
        <end position="429"/>
    </location>
</feature>
<dbReference type="Gene3D" id="1.10.287.1490">
    <property type="match status" value="1"/>
</dbReference>
<dbReference type="SMART" id="SM00248">
    <property type="entry name" value="ANK"/>
    <property type="match status" value="3"/>
</dbReference>
<evidence type="ECO:0000256" key="1">
    <source>
        <dbReference type="PROSITE-ProRule" id="PRU00023"/>
    </source>
</evidence>
<dbReference type="InterPro" id="IPR036770">
    <property type="entry name" value="Ankyrin_rpt-contain_sf"/>
</dbReference>
<evidence type="ECO:0000256" key="2">
    <source>
        <dbReference type="SAM" id="Coils"/>
    </source>
</evidence>
<feature type="compositionally biased region" description="Basic and acidic residues" evidence="3">
    <location>
        <begin position="184"/>
        <end position="203"/>
    </location>
</feature>
<dbReference type="Proteomes" id="UP000315496">
    <property type="component" value="Chromosome 2"/>
</dbReference>
<dbReference type="PANTHER" id="PTHR24184:SF11">
    <property type="entry name" value="ANKYRIN REPEAT AND SOCS BOX CONTAINING 3"/>
    <property type="match status" value="1"/>
</dbReference>
<dbReference type="EMBL" id="VDLU01000002">
    <property type="protein sequence ID" value="TNJ28546.1"/>
    <property type="molecule type" value="Genomic_DNA"/>
</dbReference>
<dbReference type="InterPro" id="IPR002110">
    <property type="entry name" value="Ankyrin_rpt"/>
</dbReference>
<feature type="region of interest" description="Disordered" evidence="3">
    <location>
        <begin position="184"/>
        <end position="212"/>
    </location>
</feature>
<accession>A0A4Z1SRP5</accession>
<dbReference type="Gene3D" id="1.25.40.20">
    <property type="entry name" value="Ankyrin repeat-containing domain"/>
    <property type="match status" value="2"/>
</dbReference>
<evidence type="ECO:0000313" key="4">
    <source>
        <dbReference type="EMBL" id="TNJ28546.1"/>
    </source>
</evidence>
<dbReference type="PANTHER" id="PTHR24184">
    <property type="entry name" value="SI:CH211-189E2.2"/>
    <property type="match status" value="1"/>
</dbReference>
<gene>
    <name evidence="4" type="ORF">GMRT_15976</name>
</gene>
<dbReference type="SUPFAM" id="SSF48403">
    <property type="entry name" value="Ankyrin repeat"/>
    <property type="match status" value="1"/>
</dbReference>
<proteinExistence type="predicted"/>
<dbReference type="VEuPathDB" id="GiardiaDB:GMRT_15976"/>
<evidence type="ECO:0000256" key="3">
    <source>
        <dbReference type="SAM" id="MobiDB-lite"/>
    </source>
</evidence>
<dbReference type="AlphaFoldDB" id="A0A4Z1SRP5"/>
<keyword evidence="5" id="KW-1185">Reference proteome</keyword>